<dbReference type="OrthoDB" id="9783240at2"/>
<comment type="similarity">
    <text evidence="1">Belongs to the leucine-binding protein family.</text>
</comment>
<dbReference type="Proteomes" id="UP000010802">
    <property type="component" value="Chromosome"/>
</dbReference>
<dbReference type="CDD" id="cd19986">
    <property type="entry name" value="PBP1_ABC_HAAT-like"/>
    <property type="match status" value="1"/>
</dbReference>
<dbReference type="InterPro" id="IPR051010">
    <property type="entry name" value="BCAA_transport"/>
</dbReference>
<feature type="domain" description="Leucine-binding protein" evidence="3">
    <location>
        <begin position="39"/>
        <end position="375"/>
    </location>
</feature>
<accession>F4LXL5</accession>
<dbReference type="PROSITE" id="PS51257">
    <property type="entry name" value="PROKAR_LIPOPROTEIN"/>
    <property type="match status" value="1"/>
</dbReference>
<dbReference type="InterPro" id="IPR028081">
    <property type="entry name" value="Leu-bd"/>
</dbReference>
<keyword evidence="5" id="KW-1185">Reference proteome</keyword>
<dbReference type="RefSeq" id="WP_013778866.1">
    <property type="nucleotide sequence ID" value="NC_015519.1"/>
</dbReference>
<dbReference type="SUPFAM" id="SSF53822">
    <property type="entry name" value="Periplasmic binding protein-like I"/>
    <property type="match status" value="1"/>
</dbReference>
<evidence type="ECO:0000259" key="3">
    <source>
        <dbReference type="Pfam" id="PF13458"/>
    </source>
</evidence>
<dbReference type="Gene3D" id="3.40.50.2300">
    <property type="match status" value="2"/>
</dbReference>
<sequence>MVKKIIFTIIALVMVITIVGCGSTAKKSETQISSEFDGEIRIGVVTAITGSFPLAGERTKQSVQMRCDEINENGGLLGKKVVIVVEDDQSTQTGAVNAVNKIINDNIVALIGPHLSGNVMAVDQILKNAGMPFLTGGTSPKLSELGNPYLFRIRPSDTMVAEAAAKYAVEKLGAEKVGISYNNDDFGIGGKNVIESYLKYVGIEYVAEGHNSGDKDLTGQIMKFKNANVDAIISWTHDSEVALFARQTYELNLGKPIIASAGITMQQVLDMVDSEEVEGWYSVTDFAISDESSVVQDFVKRFEAKYNVKPELYAASYYGAMTVLADAIERAGSTDPDAIRKALAETQNVQGIIGTFNCNELGDMINEAKIVQIKNKVPNVIDTVFR</sequence>
<name>F4LXL5_TEPAE</name>
<dbReference type="eggNOG" id="COG0683">
    <property type="taxonomic scope" value="Bacteria"/>
</dbReference>
<dbReference type="PATRIC" id="fig|1209989.3.peg.2255"/>
<evidence type="ECO:0000256" key="2">
    <source>
        <dbReference type="ARBA" id="ARBA00022729"/>
    </source>
</evidence>
<evidence type="ECO:0000313" key="4">
    <source>
        <dbReference type="EMBL" id="CCP26772.1"/>
    </source>
</evidence>
<gene>
    <name evidence="4" type="ordered locus">TEPIRE1_1954</name>
</gene>
<keyword evidence="2" id="KW-0732">Signal</keyword>
<organism evidence="4 5">
    <name type="scientific">Tepidanaerobacter acetatoxydans (strain DSM 21804 / JCM 16047 / Re1)</name>
    <dbReference type="NCBI Taxonomy" id="1209989"/>
    <lineage>
        <taxon>Bacteria</taxon>
        <taxon>Bacillati</taxon>
        <taxon>Bacillota</taxon>
        <taxon>Clostridia</taxon>
        <taxon>Thermosediminibacterales</taxon>
        <taxon>Tepidanaerobacteraceae</taxon>
        <taxon>Tepidanaerobacter</taxon>
    </lineage>
</organism>
<dbReference type="KEGG" id="tae:TepiRe1_1954"/>
<dbReference type="HOGENOM" id="CLU_027128_6_0_9"/>
<dbReference type="Pfam" id="PF13458">
    <property type="entry name" value="Peripla_BP_6"/>
    <property type="match status" value="1"/>
</dbReference>
<protein>
    <submittedName>
        <fullName evidence="4">Extracellular ligand-binding receptor</fullName>
    </submittedName>
</protein>
<dbReference type="KEGG" id="tep:TepRe1_1813"/>
<dbReference type="PANTHER" id="PTHR30483">
    <property type="entry name" value="LEUCINE-SPECIFIC-BINDING PROTEIN"/>
    <property type="match status" value="1"/>
</dbReference>
<keyword evidence="4" id="KW-0675">Receptor</keyword>
<dbReference type="EMBL" id="HF563609">
    <property type="protein sequence ID" value="CCP26772.1"/>
    <property type="molecule type" value="Genomic_DNA"/>
</dbReference>
<reference evidence="5" key="1">
    <citation type="journal article" date="2013" name="Genome Announc.">
        <title>First genome sequence of a syntrophic acetate-oxidizing bacterium, Tepidanaerobacter acetatoxydans strain Re1.</title>
        <authorList>
            <person name="Manzoor S."/>
            <person name="Bongcam-Rudloff E."/>
            <person name="Schnurer A."/>
            <person name="Muller B."/>
        </authorList>
    </citation>
    <scope>NUCLEOTIDE SEQUENCE [LARGE SCALE GENOMIC DNA]</scope>
    <source>
        <strain evidence="5">Re1</strain>
    </source>
</reference>
<dbReference type="AlphaFoldDB" id="F4LXL5"/>
<evidence type="ECO:0000313" key="5">
    <source>
        <dbReference type="Proteomes" id="UP000010802"/>
    </source>
</evidence>
<evidence type="ECO:0000256" key="1">
    <source>
        <dbReference type="ARBA" id="ARBA00010062"/>
    </source>
</evidence>
<accession>L0S4M9</accession>
<dbReference type="InterPro" id="IPR028082">
    <property type="entry name" value="Peripla_BP_I"/>
</dbReference>
<dbReference type="PANTHER" id="PTHR30483:SF6">
    <property type="entry name" value="PERIPLASMIC BINDING PROTEIN OF ABC TRANSPORTER FOR NATURAL AMINO ACIDS"/>
    <property type="match status" value="1"/>
</dbReference>
<proteinExistence type="inferred from homology"/>
<dbReference type="STRING" id="1209989.TepRe1_1813"/>